<dbReference type="EMBL" id="JANYMP010000021">
    <property type="protein sequence ID" value="MCS7482027.1"/>
    <property type="molecule type" value="Genomic_DNA"/>
</dbReference>
<evidence type="ECO:0000313" key="3">
    <source>
        <dbReference type="EMBL" id="MCS7482027.1"/>
    </source>
</evidence>
<keyword evidence="4" id="KW-1185">Reference proteome</keyword>
<feature type="chain" id="PRO_5040753255" evidence="1">
    <location>
        <begin position="21"/>
        <end position="526"/>
    </location>
</feature>
<feature type="domain" description="DUF4015" evidence="2">
    <location>
        <begin position="211"/>
        <end position="518"/>
    </location>
</feature>
<organism evidence="3 4">
    <name type="scientific">Umezawaea endophytica</name>
    <dbReference type="NCBI Taxonomy" id="1654476"/>
    <lineage>
        <taxon>Bacteria</taxon>
        <taxon>Bacillati</taxon>
        <taxon>Actinomycetota</taxon>
        <taxon>Actinomycetes</taxon>
        <taxon>Pseudonocardiales</taxon>
        <taxon>Pseudonocardiaceae</taxon>
        <taxon>Umezawaea</taxon>
    </lineage>
</organism>
<dbReference type="AlphaFoldDB" id="A0A9X3AHS7"/>
<dbReference type="InterPro" id="IPR013783">
    <property type="entry name" value="Ig-like_fold"/>
</dbReference>
<sequence>MTVSPSVSTRGMVIVAVAMAATAVAATSISVAHSRGTALVVQGIEDGAVVRSVDVNRLAISSADAGSLDSVEVVIDGVVVPTRRDGDRLTAEPVDLADGAHELVVRVDNSVPFLPGTSTERVFTIDDTAPTVLADAVDAVSLRDPVTVEGTVAGAESVLIGEQRFPVDTNGSFSASLAAVPGRVRVEATDAAGNSGHQDLEVRAHHPGMRAVHMSAQAWASEALREPVLRLIREKRIDTVQLDIKDESGEIGYDSQVPMAKKLGAGTDNYDARAVIDQLHGAGVRVVGRLVAFRDPVLAEAAWRSGAKDLVVQDESGSPWSGGYGGFAFTNFANPEVRAYNVELAVEAASLGFDDILYDYIRRPDGPLARMTFPGLTTSPEQSIADFLGDSREAVRPRGAFVGASVFGIAARSGSDVAQDIPAMAAQVDYIAPMVYPSHWGPGEYGVADPEGQPHDIVKASVADFVAVTENSGAAVIPWLQSFSLAKSYGPTEVQAQIAGSTEAGAKSFLLWNAACDYESAGLQPG</sequence>
<dbReference type="InterPro" id="IPR017853">
    <property type="entry name" value="GH"/>
</dbReference>
<protein>
    <submittedName>
        <fullName evidence="3">Glycoside hydrolase</fullName>
    </submittedName>
</protein>
<keyword evidence="1" id="KW-0732">Signal</keyword>
<accession>A0A9X3AHS7</accession>
<comment type="caution">
    <text evidence="3">The sequence shown here is derived from an EMBL/GenBank/DDBJ whole genome shotgun (WGS) entry which is preliminary data.</text>
</comment>
<reference evidence="3" key="1">
    <citation type="submission" date="2022-08" db="EMBL/GenBank/DDBJ databases">
        <authorList>
            <person name="Tistechok S."/>
            <person name="Samborskyy M."/>
            <person name="Roman I."/>
        </authorList>
    </citation>
    <scope>NUCLEOTIDE SEQUENCE</scope>
    <source>
        <strain evidence="3">DSM 103496</strain>
    </source>
</reference>
<dbReference type="Proteomes" id="UP001141259">
    <property type="component" value="Unassembled WGS sequence"/>
</dbReference>
<feature type="signal peptide" evidence="1">
    <location>
        <begin position="1"/>
        <end position="20"/>
    </location>
</feature>
<name>A0A9X3AHS7_9PSEU</name>
<dbReference type="GO" id="GO:0016787">
    <property type="term" value="F:hydrolase activity"/>
    <property type="evidence" value="ECO:0007669"/>
    <property type="project" value="UniProtKB-KW"/>
</dbReference>
<dbReference type="Gene3D" id="2.60.40.10">
    <property type="entry name" value="Immunoglobulins"/>
    <property type="match status" value="1"/>
</dbReference>
<evidence type="ECO:0000256" key="1">
    <source>
        <dbReference type="SAM" id="SignalP"/>
    </source>
</evidence>
<dbReference type="Gene3D" id="3.20.20.80">
    <property type="entry name" value="Glycosidases"/>
    <property type="match status" value="1"/>
</dbReference>
<dbReference type="RefSeq" id="WP_259627511.1">
    <property type="nucleotide sequence ID" value="NZ_JANYMP010000021.1"/>
</dbReference>
<evidence type="ECO:0000259" key="2">
    <source>
        <dbReference type="Pfam" id="PF13200"/>
    </source>
</evidence>
<dbReference type="Pfam" id="PF13200">
    <property type="entry name" value="DUF4015"/>
    <property type="match status" value="1"/>
</dbReference>
<dbReference type="SUPFAM" id="SSF51445">
    <property type="entry name" value="(Trans)glycosidases"/>
    <property type="match status" value="1"/>
</dbReference>
<proteinExistence type="predicted"/>
<keyword evidence="3" id="KW-0378">Hydrolase</keyword>
<dbReference type="InterPro" id="IPR025275">
    <property type="entry name" value="DUF4015"/>
</dbReference>
<evidence type="ECO:0000313" key="4">
    <source>
        <dbReference type="Proteomes" id="UP001141259"/>
    </source>
</evidence>
<gene>
    <name evidence="3" type="ORF">NZH93_34685</name>
</gene>
<dbReference type="GO" id="GO:0005975">
    <property type="term" value="P:carbohydrate metabolic process"/>
    <property type="evidence" value="ECO:0007669"/>
    <property type="project" value="UniProtKB-ARBA"/>
</dbReference>